<evidence type="ECO:0000259" key="1">
    <source>
        <dbReference type="Pfam" id="PF11741"/>
    </source>
</evidence>
<dbReference type="KEGG" id="naz:Aazo_2554"/>
<gene>
    <name evidence="2" type="ordered locus">Aazo_2554</name>
</gene>
<dbReference type="AlphaFoldDB" id="D7DYW8"/>
<dbReference type="InterPro" id="IPR021731">
    <property type="entry name" value="AMIN_dom"/>
</dbReference>
<dbReference type="EMBL" id="CP002059">
    <property type="protein sequence ID" value="ADI64447.1"/>
    <property type="molecule type" value="Genomic_DNA"/>
</dbReference>
<dbReference type="RefSeq" id="WP_013191464.1">
    <property type="nucleotide sequence ID" value="NC_014248.1"/>
</dbReference>
<feature type="domain" description="AMIN" evidence="1">
    <location>
        <begin position="51"/>
        <end position="143"/>
    </location>
</feature>
<dbReference type="eggNOG" id="COG0860">
    <property type="taxonomic scope" value="Bacteria"/>
</dbReference>
<reference evidence="2 3" key="1">
    <citation type="journal article" date="2010" name="PLoS ONE">
        <title>Genome erosion in a nitrogen-fixing vertically transmitted endosymbiotic multicellular cyanobacterium.</title>
        <authorList>
            <person name="Ran L."/>
            <person name="Larsson J."/>
            <person name="Vigil-Stenman T."/>
            <person name="Nylander J.A."/>
            <person name="Ininbergs K."/>
            <person name="Zheng W.W."/>
            <person name="Lapidus A."/>
            <person name="Lowry S."/>
            <person name="Haselkorn R."/>
            <person name="Bergman B."/>
        </authorList>
    </citation>
    <scope>NUCLEOTIDE SEQUENCE [LARGE SCALE GENOMIC DNA]</scope>
    <source>
        <strain evidence="2 3">0708</strain>
    </source>
</reference>
<accession>D7DYW8</accession>
<name>D7DYW8_NOSA0</name>
<dbReference type="Pfam" id="PF11741">
    <property type="entry name" value="AMIN"/>
    <property type="match status" value="1"/>
</dbReference>
<organism evidence="2 3">
    <name type="scientific">Nostoc azollae (strain 0708)</name>
    <name type="common">Anabaena azollae (strain 0708)</name>
    <dbReference type="NCBI Taxonomy" id="551115"/>
    <lineage>
        <taxon>Bacteria</taxon>
        <taxon>Bacillati</taxon>
        <taxon>Cyanobacteriota</taxon>
        <taxon>Cyanophyceae</taxon>
        <taxon>Nostocales</taxon>
        <taxon>Nostocaceae</taxon>
        <taxon>Trichormus</taxon>
    </lineage>
</organism>
<evidence type="ECO:0000313" key="3">
    <source>
        <dbReference type="Proteomes" id="UP000001511"/>
    </source>
</evidence>
<dbReference type="Proteomes" id="UP000001511">
    <property type="component" value="Chromosome"/>
</dbReference>
<evidence type="ECO:0000313" key="2">
    <source>
        <dbReference type="EMBL" id="ADI64447.1"/>
    </source>
</evidence>
<sequence length="176" mass="19854">MKIKLRNQKIFSLYPFKVSLFSLLYPGITLNNGNSIAAATFGRLNKCYFNAKSQQLEISLSSATTPEYFYLDQPPPLVVDLPNTKLGNVDTQKNYPGTIQRIRVSQYSPNITRIVIDLKPEGFIDGNQVKLQPLCPKNPNPWVLRPIFSYNSTSLGNQPFMILPPSTLKTLLNYPT</sequence>
<dbReference type="Gene3D" id="2.60.40.3500">
    <property type="match status" value="1"/>
</dbReference>
<proteinExistence type="predicted"/>
<dbReference type="HOGENOM" id="CLU_1523643_0_0_3"/>
<protein>
    <recommendedName>
        <fullName evidence="1">AMIN domain-containing protein</fullName>
    </recommendedName>
</protein>
<dbReference type="STRING" id="551115.Aazo_2554"/>
<keyword evidence="3" id="KW-1185">Reference proteome</keyword>